<proteinExistence type="predicted"/>
<evidence type="ECO:0000256" key="1">
    <source>
        <dbReference type="SAM" id="MobiDB-lite"/>
    </source>
</evidence>
<evidence type="ECO:0000313" key="3">
    <source>
        <dbReference type="Proteomes" id="UP001446871"/>
    </source>
</evidence>
<keyword evidence="3" id="KW-1185">Reference proteome</keyword>
<gene>
    <name evidence="2" type="ORF">PG996_016049</name>
</gene>
<protein>
    <submittedName>
        <fullName evidence="2">Uncharacterized protein</fullName>
    </submittedName>
</protein>
<reference evidence="2 3" key="1">
    <citation type="submission" date="2023-01" db="EMBL/GenBank/DDBJ databases">
        <title>Analysis of 21 Apiospora genomes using comparative genomics revels a genus with tremendous synthesis potential of carbohydrate active enzymes and secondary metabolites.</title>
        <authorList>
            <person name="Sorensen T."/>
        </authorList>
    </citation>
    <scope>NUCLEOTIDE SEQUENCE [LARGE SCALE GENOMIC DNA]</scope>
    <source>
        <strain evidence="2 3">CBS 83171</strain>
    </source>
</reference>
<accession>A0ABR1TMV2</accession>
<feature type="compositionally biased region" description="Acidic residues" evidence="1">
    <location>
        <begin position="64"/>
        <end position="74"/>
    </location>
</feature>
<organism evidence="2 3">
    <name type="scientific">Apiospora saccharicola</name>
    <dbReference type="NCBI Taxonomy" id="335842"/>
    <lineage>
        <taxon>Eukaryota</taxon>
        <taxon>Fungi</taxon>
        <taxon>Dikarya</taxon>
        <taxon>Ascomycota</taxon>
        <taxon>Pezizomycotina</taxon>
        <taxon>Sordariomycetes</taxon>
        <taxon>Xylariomycetidae</taxon>
        <taxon>Amphisphaeriales</taxon>
        <taxon>Apiosporaceae</taxon>
        <taxon>Apiospora</taxon>
    </lineage>
</organism>
<dbReference type="EMBL" id="JAQQWM010000009">
    <property type="protein sequence ID" value="KAK8047985.1"/>
    <property type="molecule type" value="Genomic_DNA"/>
</dbReference>
<sequence length="142" mass="16155">MDHLVTDFSGPRYFVIGTNHKSVRRHAVRKMRQEEPLEEMASSPRPRTHPDPFAPADYSSSIGNDDDTAFEGEVDPNSLAEGFPIETPCVNPGCDCHGPTYGGLCIWPVHRVEYIDTLHTCRRLERTFPLQRNNTSEYRPLQ</sequence>
<dbReference type="Proteomes" id="UP001446871">
    <property type="component" value="Unassembled WGS sequence"/>
</dbReference>
<feature type="region of interest" description="Disordered" evidence="1">
    <location>
        <begin position="29"/>
        <end position="77"/>
    </location>
</feature>
<comment type="caution">
    <text evidence="2">The sequence shown here is derived from an EMBL/GenBank/DDBJ whole genome shotgun (WGS) entry which is preliminary data.</text>
</comment>
<evidence type="ECO:0000313" key="2">
    <source>
        <dbReference type="EMBL" id="KAK8047985.1"/>
    </source>
</evidence>
<name>A0ABR1TMV2_9PEZI</name>